<evidence type="ECO:0000256" key="1">
    <source>
        <dbReference type="SAM" id="MobiDB-lite"/>
    </source>
</evidence>
<keyword evidence="2" id="KW-1133">Transmembrane helix</keyword>
<feature type="transmembrane region" description="Helical" evidence="2">
    <location>
        <begin position="432"/>
        <end position="454"/>
    </location>
</feature>
<dbReference type="EMBL" id="ASPP01026120">
    <property type="protein sequence ID" value="ETO07484.1"/>
    <property type="molecule type" value="Genomic_DNA"/>
</dbReference>
<proteinExistence type="predicted"/>
<evidence type="ECO:0000313" key="3">
    <source>
        <dbReference type="EMBL" id="ETO07484.1"/>
    </source>
</evidence>
<sequence>MKKNNNENENKNENKSENEEKELTKEKEEVQDFALIEYLKRHKEIEYVTIDNQLRMTEITGNTWTSVAALVSQVRQYFQGKKLKGLGYLESRYLAQPHIQHVVDIDAHLQTVLRQWIWEHKHNLECLVFSQDSPFPPKFIFKEMLFESLISSSSSLSSFVKDNNVIVNFPKLQLLQFHDVHISDSMFIPFDSTFKDNVMSDTNFTQFLEFVKHSRSFCALHLDLPTLFIIQYHKQLFLDFLMQNEDNFLQYLSVAIPNNPELTDYLLKKQLSPFILCYSRHLTTLTIHFTGPSTIPVYASSIPFANVTMHIIDKLFDCEQDVNEIVQVLNDRFQPFPLEVVEHIYLFMYPLDQDFHLRLVGLPLAWASGILQQFNFEYQKIKQKIETRFGRLLTFTFVSFSLYSHAIVQYFKNIAGLRFFKKKKKDQIMWKAGCCSLIVFILALVGLGIDILIVQKGQTSSNVPERWSAKATVYYRNNEIVVHVVSNVYEEGNKTTAVTYEDAYHDQCEETCYPLKENSSSI</sequence>
<evidence type="ECO:0000313" key="4">
    <source>
        <dbReference type="Proteomes" id="UP000023152"/>
    </source>
</evidence>
<organism evidence="3 4">
    <name type="scientific">Reticulomyxa filosa</name>
    <dbReference type="NCBI Taxonomy" id="46433"/>
    <lineage>
        <taxon>Eukaryota</taxon>
        <taxon>Sar</taxon>
        <taxon>Rhizaria</taxon>
        <taxon>Retaria</taxon>
        <taxon>Foraminifera</taxon>
        <taxon>Monothalamids</taxon>
        <taxon>Reticulomyxidae</taxon>
        <taxon>Reticulomyxa</taxon>
    </lineage>
</organism>
<protein>
    <submittedName>
        <fullName evidence="3">Uncharacterized protein</fullName>
    </submittedName>
</protein>
<name>X6M0U5_RETFI</name>
<dbReference type="Proteomes" id="UP000023152">
    <property type="component" value="Unassembled WGS sequence"/>
</dbReference>
<keyword evidence="2" id="KW-0812">Transmembrane</keyword>
<keyword evidence="4" id="KW-1185">Reference proteome</keyword>
<reference evidence="3 4" key="1">
    <citation type="journal article" date="2013" name="Curr. Biol.">
        <title>The Genome of the Foraminiferan Reticulomyxa filosa.</title>
        <authorList>
            <person name="Glockner G."/>
            <person name="Hulsmann N."/>
            <person name="Schleicher M."/>
            <person name="Noegel A.A."/>
            <person name="Eichinger L."/>
            <person name="Gallinger C."/>
            <person name="Pawlowski J."/>
            <person name="Sierra R."/>
            <person name="Euteneuer U."/>
            <person name="Pillet L."/>
            <person name="Moustafa A."/>
            <person name="Platzer M."/>
            <person name="Groth M."/>
            <person name="Szafranski K."/>
            <person name="Schliwa M."/>
        </authorList>
    </citation>
    <scope>NUCLEOTIDE SEQUENCE [LARGE SCALE GENOMIC DNA]</scope>
</reference>
<dbReference type="AlphaFoldDB" id="X6M0U5"/>
<feature type="region of interest" description="Disordered" evidence="1">
    <location>
        <begin position="1"/>
        <end position="26"/>
    </location>
</feature>
<comment type="caution">
    <text evidence="3">The sequence shown here is derived from an EMBL/GenBank/DDBJ whole genome shotgun (WGS) entry which is preliminary data.</text>
</comment>
<gene>
    <name evidence="3" type="ORF">RFI_29908</name>
</gene>
<keyword evidence="2" id="KW-0472">Membrane</keyword>
<feature type="transmembrane region" description="Helical" evidence="2">
    <location>
        <begin position="389"/>
        <end position="411"/>
    </location>
</feature>
<accession>X6M0U5</accession>
<evidence type="ECO:0000256" key="2">
    <source>
        <dbReference type="SAM" id="Phobius"/>
    </source>
</evidence>